<comment type="subcellular location">
    <subcellularLocation>
        <location evidence="1">Cell envelope</location>
    </subcellularLocation>
</comment>
<evidence type="ECO:0000256" key="3">
    <source>
        <dbReference type="SAM" id="SignalP"/>
    </source>
</evidence>
<dbReference type="RefSeq" id="WP_218778544.1">
    <property type="nucleotide sequence ID" value="NZ_FUKO01000011.1"/>
</dbReference>
<feature type="domain" description="Periplasmic binding protein" evidence="4">
    <location>
        <begin position="63"/>
        <end position="312"/>
    </location>
</feature>
<dbReference type="Pfam" id="PF13407">
    <property type="entry name" value="Peripla_BP_4"/>
    <property type="match status" value="1"/>
</dbReference>
<evidence type="ECO:0000259" key="4">
    <source>
        <dbReference type="Pfam" id="PF13407"/>
    </source>
</evidence>
<evidence type="ECO:0000313" key="6">
    <source>
        <dbReference type="Proteomes" id="UP000196320"/>
    </source>
</evidence>
<accession>A0A1R4IN17</accession>
<dbReference type="PANTHER" id="PTHR30036:SF7">
    <property type="entry name" value="ABC TRANSPORTER PERIPLASMIC-BINDING PROTEIN YPHF"/>
    <property type="match status" value="1"/>
</dbReference>
<feature type="chain" id="PRO_5010261816" evidence="3">
    <location>
        <begin position="37"/>
        <end position="370"/>
    </location>
</feature>
<feature type="signal peptide" evidence="3">
    <location>
        <begin position="1"/>
        <end position="36"/>
    </location>
</feature>
<organism evidence="5 6">
    <name type="scientific">Microbacterium esteraromaticum</name>
    <dbReference type="NCBI Taxonomy" id="57043"/>
    <lineage>
        <taxon>Bacteria</taxon>
        <taxon>Bacillati</taxon>
        <taxon>Actinomycetota</taxon>
        <taxon>Actinomycetes</taxon>
        <taxon>Micrococcales</taxon>
        <taxon>Microbacteriaceae</taxon>
        <taxon>Microbacterium</taxon>
    </lineage>
</organism>
<reference evidence="5 6" key="1">
    <citation type="submission" date="2017-02" db="EMBL/GenBank/DDBJ databases">
        <authorList>
            <person name="Peterson S.W."/>
        </authorList>
    </citation>
    <scope>NUCLEOTIDE SEQUENCE [LARGE SCALE GENOMIC DNA]</scope>
    <source>
        <strain evidence="5 6">B Mb 05.01</strain>
    </source>
</reference>
<gene>
    <name evidence="5" type="ORF">FM104_03045</name>
</gene>
<dbReference type="InterPro" id="IPR025997">
    <property type="entry name" value="SBP_2_dom"/>
</dbReference>
<dbReference type="Proteomes" id="UP000196320">
    <property type="component" value="Unassembled WGS sequence"/>
</dbReference>
<evidence type="ECO:0000256" key="1">
    <source>
        <dbReference type="ARBA" id="ARBA00004196"/>
    </source>
</evidence>
<dbReference type="AlphaFoldDB" id="A0A1R4IN17"/>
<keyword evidence="6" id="KW-1185">Reference proteome</keyword>
<keyword evidence="3" id="KW-0732">Signal</keyword>
<dbReference type="Gene3D" id="3.40.50.2300">
    <property type="match status" value="2"/>
</dbReference>
<protein>
    <submittedName>
        <fullName evidence="5">ABC transporter binding protein</fullName>
    </submittedName>
</protein>
<evidence type="ECO:0000313" key="5">
    <source>
        <dbReference type="EMBL" id="SJN21251.1"/>
    </source>
</evidence>
<proteinExistence type="inferred from homology"/>
<dbReference type="GO" id="GO:0030288">
    <property type="term" value="C:outer membrane-bounded periplasmic space"/>
    <property type="evidence" value="ECO:0007669"/>
    <property type="project" value="TreeGrafter"/>
</dbReference>
<dbReference type="PANTHER" id="PTHR30036">
    <property type="entry name" value="D-XYLOSE-BINDING PERIPLASMIC PROTEIN"/>
    <property type="match status" value="1"/>
</dbReference>
<dbReference type="InterPro" id="IPR028082">
    <property type="entry name" value="Peripla_BP_I"/>
</dbReference>
<dbReference type="PROSITE" id="PS51257">
    <property type="entry name" value="PROKAR_LIPOPROTEIN"/>
    <property type="match status" value="1"/>
</dbReference>
<evidence type="ECO:0000256" key="2">
    <source>
        <dbReference type="ARBA" id="ARBA00007639"/>
    </source>
</evidence>
<dbReference type="EMBL" id="FUKO01000011">
    <property type="protein sequence ID" value="SJN21251.1"/>
    <property type="molecule type" value="Genomic_DNA"/>
</dbReference>
<sequence>MKRMSSRSLRRRLAATGTVGLTAVLALTACSQGAPATQESADSGAVSEATSEMPAELVGAKVAIVQQSGQGDYFQQYLNGTRQQAEALGFELSAYDAQGDNATQATQLEQAISSGVDAIIVRHGFPDTLCPGVNDAISKGIAVIAYDVNVSECADGVIQTQQSDEIMAQLVLDRMLEDIGEGAAVGYVNVEGIAPLDRRDAVWRQFVADNGWDQLFKTGSFTSSSASDSAPMVAAAMQANSSVTAIYAPYDEFTKGTLTGLDQVSGSDDVLVYGADISNADIELMRAEGSRWVATGATDPNAIGAAVLRTLALSMADELDAQLVEFPPVLVTQEMLREDDIKNMEDLRAAVSELNLSQVSTADWMSVVSF</sequence>
<dbReference type="SUPFAM" id="SSF53822">
    <property type="entry name" value="Periplasmic binding protein-like I"/>
    <property type="match status" value="1"/>
</dbReference>
<name>A0A1R4IN17_9MICO</name>
<dbReference type="InterPro" id="IPR050555">
    <property type="entry name" value="Bact_Solute-Bind_Prot2"/>
</dbReference>
<dbReference type="GO" id="GO:0030246">
    <property type="term" value="F:carbohydrate binding"/>
    <property type="evidence" value="ECO:0007669"/>
    <property type="project" value="TreeGrafter"/>
</dbReference>
<comment type="similarity">
    <text evidence="2">Belongs to the bacterial solute-binding protein 2 family.</text>
</comment>